<dbReference type="AlphaFoldDB" id="I3S7H2"/>
<keyword evidence="1" id="KW-0472">Membrane</keyword>
<evidence type="ECO:0000256" key="1">
    <source>
        <dbReference type="SAM" id="Phobius"/>
    </source>
</evidence>
<protein>
    <submittedName>
        <fullName evidence="2">Uncharacterized protein</fullName>
    </submittedName>
</protein>
<keyword evidence="1" id="KW-1133">Transmembrane helix</keyword>
<keyword evidence="1" id="KW-0812">Transmembrane</keyword>
<reference evidence="2" key="1">
    <citation type="submission" date="2012-05" db="EMBL/GenBank/DDBJ databases">
        <authorList>
            <person name="Krishnakumar V."/>
            <person name="Cheung F."/>
            <person name="Xiao Y."/>
            <person name="Chan A."/>
            <person name="Moskal W.A."/>
            <person name="Town C.D."/>
        </authorList>
    </citation>
    <scope>NUCLEOTIDE SEQUENCE</scope>
</reference>
<sequence>MAKPSSADSRTRSSVQIFIVVGLCCFFYILGAWQRSGFGKGDSVALEITKKGADCNIVPNLSFDSHHAGEVSKIDEVDSKPKVFEP</sequence>
<name>I3S7H2_LOTJA</name>
<evidence type="ECO:0000313" key="2">
    <source>
        <dbReference type="EMBL" id="AFK36214.1"/>
    </source>
</evidence>
<proteinExistence type="evidence at transcript level"/>
<feature type="transmembrane region" description="Helical" evidence="1">
    <location>
        <begin position="15"/>
        <end position="33"/>
    </location>
</feature>
<accession>I3S7H2</accession>
<dbReference type="EMBL" id="BT136419">
    <property type="protein sequence ID" value="AFK36214.1"/>
    <property type="molecule type" value="mRNA"/>
</dbReference>
<organism evidence="2">
    <name type="scientific">Lotus japonicus</name>
    <name type="common">Lotus corniculatus var. japonicus</name>
    <dbReference type="NCBI Taxonomy" id="34305"/>
    <lineage>
        <taxon>Eukaryota</taxon>
        <taxon>Viridiplantae</taxon>
        <taxon>Streptophyta</taxon>
        <taxon>Embryophyta</taxon>
        <taxon>Tracheophyta</taxon>
        <taxon>Spermatophyta</taxon>
        <taxon>Magnoliopsida</taxon>
        <taxon>eudicotyledons</taxon>
        <taxon>Gunneridae</taxon>
        <taxon>Pentapetalae</taxon>
        <taxon>rosids</taxon>
        <taxon>fabids</taxon>
        <taxon>Fabales</taxon>
        <taxon>Fabaceae</taxon>
        <taxon>Papilionoideae</taxon>
        <taxon>50 kb inversion clade</taxon>
        <taxon>NPAAA clade</taxon>
        <taxon>Hologalegina</taxon>
        <taxon>robinioid clade</taxon>
        <taxon>Loteae</taxon>
        <taxon>Lotus</taxon>
    </lineage>
</organism>